<dbReference type="Pfam" id="PF17185">
    <property type="entry name" value="NlpE_C"/>
    <property type="match status" value="1"/>
</dbReference>
<evidence type="ECO:0000313" key="4">
    <source>
        <dbReference type="Proteomes" id="UP000317716"/>
    </source>
</evidence>
<reference evidence="3 4" key="1">
    <citation type="journal article" date="2019" name="Nat. Microbiol.">
        <title>Mediterranean grassland soil C-N compound turnover is dependent on rainfall and depth, and is mediated by genomically divergent microorganisms.</title>
        <authorList>
            <person name="Diamond S."/>
            <person name="Andeer P.F."/>
            <person name="Li Z."/>
            <person name="Crits-Christoph A."/>
            <person name="Burstein D."/>
            <person name="Anantharaman K."/>
            <person name="Lane K.R."/>
            <person name="Thomas B.C."/>
            <person name="Pan C."/>
            <person name="Northen T.R."/>
            <person name="Banfield J.F."/>
        </authorList>
    </citation>
    <scope>NUCLEOTIDE SEQUENCE [LARGE SCALE GENOMIC DNA]</scope>
    <source>
        <strain evidence="3">WS_2</strain>
    </source>
</reference>
<dbReference type="InterPro" id="IPR007298">
    <property type="entry name" value="Cu-R_lipoprotein_NlpE"/>
</dbReference>
<dbReference type="InterPro" id="IPR033450">
    <property type="entry name" value="NlpE_C"/>
</dbReference>
<dbReference type="InterPro" id="IPR038670">
    <property type="entry name" value="HslJ-like_sf"/>
</dbReference>
<protein>
    <submittedName>
        <fullName evidence="3">META domain-containing protein</fullName>
    </submittedName>
</protein>
<dbReference type="AlphaFoldDB" id="A0A538STJ1"/>
<organism evidence="3 4">
    <name type="scientific">Eiseniibacteriota bacterium</name>
    <dbReference type="NCBI Taxonomy" id="2212470"/>
    <lineage>
        <taxon>Bacteria</taxon>
        <taxon>Candidatus Eiseniibacteriota</taxon>
    </lineage>
</organism>
<feature type="domain" description="NlpE C-terminal OB" evidence="2">
    <location>
        <begin position="171"/>
        <end position="247"/>
    </location>
</feature>
<dbReference type="InterPro" id="IPR038139">
    <property type="entry name" value="NlpE_C_sf"/>
</dbReference>
<dbReference type="PANTHER" id="PTHR35535:SF1">
    <property type="entry name" value="HEAT SHOCK PROTEIN HSLJ"/>
    <property type="match status" value="1"/>
</dbReference>
<dbReference type="Pfam" id="PF03724">
    <property type="entry name" value="META"/>
    <property type="match status" value="1"/>
</dbReference>
<dbReference type="Proteomes" id="UP000317716">
    <property type="component" value="Unassembled WGS sequence"/>
</dbReference>
<dbReference type="Gene3D" id="2.40.128.640">
    <property type="match status" value="1"/>
</dbReference>
<feature type="domain" description="DUF306" evidence="1">
    <location>
        <begin position="253"/>
        <end position="359"/>
    </location>
</feature>
<sequence length="367" mass="40653">MRRTDVHRTVRGLPRPALIARALRALRVVPLALASGAPWPGCAAFAAPDLAKAGSAGSALGTLPATFAGLLPCPDCVGARCQINLLPGGAYMRRSTYLLNGRDEVYYDLGAWSIAGDGTLILSGDREGDTRWAVEEARTLRKVDRRGNPLDSKPPSELTRRPTLEAMEPRLKLSGMFRYMADAARFRECRSGLQWPVEMSGEYRTLERVYTVLQVRIEPRPKMEGKGPEPTLIVEKFVDAMPGRRCDEQPPQSDLEDSRWRPVRIGDRSVTVPADQREPWIVLESISKRVTGSGGCNRISGRYQAGSGTLRFSPMISSQMACPAMDMEAAFLRALNDTRRYRIRGRILELMDGDGKPLVGLEERNLK</sequence>
<dbReference type="InterPro" id="IPR053147">
    <property type="entry name" value="Hsp_HslJ-like"/>
</dbReference>
<name>A0A538STJ1_UNCEI</name>
<dbReference type="PANTHER" id="PTHR35535">
    <property type="entry name" value="HEAT SHOCK PROTEIN HSLJ"/>
    <property type="match status" value="1"/>
</dbReference>
<proteinExistence type="predicted"/>
<dbReference type="Gene3D" id="2.40.50.540">
    <property type="match status" value="1"/>
</dbReference>
<evidence type="ECO:0000259" key="2">
    <source>
        <dbReference type="Pfam" id="PF17185"/>
    </source>
</evidence>
<accession>A0A538STJ1</accession>
<dbReference type="InterPro" id="IPR005184">
    <property type="entry name" value="DUF306_Meta_HslJ"/>
</dbReference>
<gene>
    <name evidence="3" type="ORF">E6K72_07590</name>
</gene>
<evidence type="ECO:0000313" key="3">
    <source>
        <dbReference type="EMBL" id="TMQ54594.1"/>
    </source>
</evidence>
<dbReference type="Gene3D" id="2.40.128.270">
    <property type="match status" value="1"/>
</dbReference>
<comment type="caution">
    <text evidence="3">The sequence shown here is derived from an EMBL/GenBank/DDBJ whole genome shotgun (WGS) entry which is preliminary data.</text>
</comment>
<dbReference type="Pfam" id="PF04170">
    <property type="entry name" value="NlpE"/>
    <property type="match status" value="1"/>
</dbReference>
<evidence type="ECO:0000259" key="1">
    <source>
        <dbReference type="Pfam" id="PF03724"/>
    </source>
</evidence>
<dbReference type="EMBL" id="VBOS01000259">
    <property type="protein sequence ID" value="TMQ54594.1"/>
    <property type="molecule type" value="Genomic_DNA"/>
</dbReference>